<dbReference type="CDD" id="cd00431">
    <property type="entry name" value="cysteine_hydrolases"/>
    <property type="match status" value="1"/>
</dbReference>
<dbReference type="Gene3D" id="3.40.50.850">
    <property type="entry name" value="Isochorismatase-like"/>
    <property type="match status" value="1"/>
</dbReference>
<comment type="caution">
    <text evidence="3">The sequence shown here is derived from an EMBL/GenBank/DDBJ whole genome shotgun (WGS) entry which is preliminary data.</text>
</comment>
<evidence type="ECO:0000259" key="2">
    <source>
        <dbReference type="Pfam" id="PF00857"/>
    </source>
</evidence>
<dbReference type="SUPFAM" id="SSF52499">
    <property type="entry name" value="Isochorismatase-like hydrolases"/>
    <property type="match status" value="1"/>
</dbReference>
<organism evidence="3 4">
    <name type="scientific">Candidatus Nitrobium versatile</name>
    <dbReference type="NCBI Taxonomy" id="2884831"/>
    <lineage>
        <taxon>Bacteria</taxon>
        <taxon>Pseudomonadati</taxon>
        <taxon>Nitrospirota</taxon>
        <taxon>Nitrospiria</taxon>
        <taxon>Nitrospirales</taxon>
        <taxon>Nitrospiraceae</taxon>
        <taxon>Candidatus Nitrobium</taxon>
    </lineage>
</organism>
<evidence type="ECO:0000313" key="3">
    <source>
        <dbReference type="EMBL" id="MBZ0155421.1"/>
    </source>
</evidence>
<dbReference type="Pfam" id="PF00857">
    <property type="entry name" value="Isochorismatase"/>
    <property type="match status" value="1"/>
</dbReference>
<gene>
    <name evidence="3" type="ORF">K8I29_04295</name>
</gene>
<dbReference type="Proteomes" id="UP000705867">
    <property type="component" value="Unassembled WGS sequence"/>
</dbReference>
<dbReference type="PANTHER" id="PTHR43540">
    <property type="entry name" value="PEROXYUREIDOACRYLATE/UREIDOACRYLATE AMIDOHYDROLASE-RELATED"/>
    <property type="match status" value="1"/>
</dbReference>
<keyword evidence="1 3" id="KW-0378">Hydrolase</keyword>
<feature type="domain" description="Isochorismatase-like" evidence="2">
    <location>
        <begin position="5"/>
        <end position="168"/>
    </location>
</feature>
<dbReference type="InterPro" id="IPR050272">
    <property type="entry name" value="Isochorismatase-like_hydrls"/>
</dbReference>
<evidence type="ECO:0000256" key="1">
    <source>
        <dbReference type="ARBA" id="ARBA00022801"/>
    </source>
</evidence>
<dbReference type="EMBL" id="JAIOIV010000032">
    <property type="protein sequence ID" value="MBZ0155421.1"/>
    <property type="molecule type" value="Genomic_DNA"/>
</dbReference>
<dbReference type="InterPro" id="IPR036380">
    <property type="entry name" value="Isochorismatase-like_sf"/>
</dbReference>
<reference evidence="3" key="1">
    <citation type="journal article" date="2021" name="bioRxiv">
        <title>Unraveling nitrogen, sulfur and carbon metabolic pathways and microbial community transcriptional responses to substrate deprivation and toxicity stresses in a bioreactor mimicking anoxic brackish coastal sediment conditions.</title>
        <authorList>
            <person name="Martins P.D."/>
            <person name="Echeveste M.J."/>
            <person name="Arshad A."/>
            <person name="Kurth J."/>
            <person name="Ouboter H."/>
            <person name="Jetten M.S.M."/>
            <person name="Welte C.U."/>
        </authorList>
    </citation>
    <scope>NUCLEOTIDE SEQUENCE</scope>
    <source>
        <strain evidence="3">MAG_39</strain>
    </source>
</reference>
<accession>A0A953JCT3</accession>
<proteinExistence type="predicted"/>
<sequence length="174" mass="19031">MAEKALLVADMLNDFVREGAPLRVPDTKRAIPTIKREIQRARKDGIPVIYLCDAHDPDDKEFSRYGWPAHAVKGTEGAQVIKELKPEAGDIIVEKKTYSGFYRTSLDKILKELGVNTVRLTGCVTHICVLFTASEAALRGYSVEVVTGGVAGLAKQDHTAALRIMKNVLGAKLV</sequence>
<dbReference type="GO" id="GO:0016787">
    <property type="term" value="F:hydrolase activity"/>
    <property type="evidence" value="ECO:0007669"/>
    <property type="project" value="UniProtKB-KW"/>
</dbReference>
<reference evidence="3" key="2">
    <citation type="submission" date="2021-08" db="EMBL/GenBank/DDBJ databases">
        <authorList>
            <person name="Dalcin Martins P."/>
        </authorList>
    </citation>
    <scope>NUCLEOTIDE SEQUENCE</scope>
    <source>
        <strain evidence="3">MAG_39</strain>
    </source>
</reference>
<protein>
    <submittedName>
        <fullName evidence="3">Cysteine hydrolase</fullName>
    </submittedName>
</protein>
<dbReference type="InterPro" id="IPR000868">
    <property type="entry name" value="Isochorismatase-like_dom"/>
</dbReference>
<name>A0A953JCT3_9BACT</name>
<dbReference type="AlphaFoldDB" id="A0A953JCT3"/>
<evidence type="ECO:0000313" key="4">
    <source>
        <dbReference type="Proteomes" id="UP000705867"/>
    </source>
</evidence>
<dbReference type="PANTHER" id="PTHR43540:SF6">
    <property type="entry name" value="ISOCHORISMATASE-LIKE DOMAIN-CONTAINING PROTEIN"/>
    <property type="match status" value="1"/>
</dbReference>